<reference evidence="1" key="1">
    <citation type="submission" date="2020-11" db="EMBL/GenBank/DDBJ databases">
        <authorList>
            <consortium name="DOE Joint Genome Institute"/>
            <person name="Ahrendt S."/>
            <person name="Riley R."/>
            <person name="Andreopoulos W."/>
            <person name="Labutti K."/>
            <person name="Pangilinan J."/>
            <person name="Ruiz-Duenas F.J."/>
            <person name="Barrasa J.M."/>
            <person name="Sanchez-Garcia M."/>
            <person name="Camarero S."/>
            <person name="Miyauchi S."/>
            <person name="Serrano A."/>
            <person name="Linde D."/>
            <person name="Babiker R."/>
            <person name="Drula E."/>
            <person name="Ayuso-Fernandez I."/>
            <person name="Pacheco R."/>
            <person name="Padilla G."/>
            <person name="Ferreira P."/>
            <person name="Barriuso J."/>
            <person name="Kellner H."/>
            <person name="Castanera R."/>
            <person name="Alfaro M."/>
            <person name="Ramirez L."/>
            <person name="Pisabarro A.G."/>
            <person name="Kuo A."/>
            <person name="Tritt A."/>
            <person name="Lipzen A."/>
            <person name="He G."/>
            <person name="Yan M."/>
            <person name="Ng V."/>
            <person name="Cullen D."/>
            <person name="Martin F."/>
            <person name="Rosso M.-N."/>
            <person name="Henrissat B."/>
            <person name="Hibbett D."/>
            <person name="Martinez A.T."/>
            <person name="Grigoriev I.V."/>
        </authorList>
    </citation>
    <scope>NUCLEOTIDE SEQUENCE</scope>
    <source>
        <strain evidence="1">CBS 247.69</strain>
    </source>
</reference>
<dbReference type="Proteomes" id="UP000807353">
    <property type="component" value="Unassembled WGS sequence"/>
</dbReference>
<sequence>MSQSIESAPVNVCRQVKCGKCGKTTWATDFWPCSFPTGMRPPCRGSDARCKRRGQMCLCSL</sequence>
<organism evidence="1 2">
    <name type="scientific">Collybia nuda</name>
    <dbReference type="NCBI Taxonomy" id="64659"/>
    <lineage>
        <taxon>Eukaryota</taxon>
        <taxon>Fungi</taxon>
        <taxon>Dikarya</taxon>
        <taxon>Basidiomycota</taxon>
        <taxon>Agaricomycotina</taxon>
        <taxon>Agaricomycetes</taxon>
        <taxon>Agaricomycetidae</taxon>
        <taxon>Agaricales</taxon>
        <taxon>Tricholomatineae</taxon>
        <taxon>Clitocybaceae</taxon>
        <taxon>Collybia</taxon>
    </lineage>
</organism>
<comment type="caution">
    <text evidence="1">The sequence shown here is derived from an EMBL/GenBank/DDBJ whole genome shotgun (WGS) entry which is preliminary data.</text>
</comment>
<proteinExistence type="predicted"/>
<dbReference type="EMBL" id="MU150258">
    <property type="protein sequence ID" value="KAF9463948.1"/>
    <property type="molecule type" value="Genomic_DNA"/>
</dbReference>
<name>A0A9P5Y7Z4_9AGAR</name>
<evidence type="ECO:0000313" key="2">
    <source>
        <dbReference type="Proteomes" id="UP000807353"/>
    </source>
</evidence>
<accession>A0A9P5Y7Z4</accession>
<gene>
    <name evidence="1" type="ORF">BDZ94DRAFT_1257850</name>
</gene>
<dbReference type="OrthoDB" id="88410at2759"/>
<evidence type="ECO:0000313" key="1">
    <source>
        <dbReference type="EMBL" id="KAF9463948.1"/>
    </source>
</evidence>
<dbReference type="AlphaFoldDB" id="A0A9P5Y7Z4"/>
<protein>
    <submittedName>
        <fullName evidence="1">Uncharacterized protein</fullName>
    </submittedName>
</protein>
<feature type="non-terminal residue" evidence="1">
    <location>
        <position position="61"/>
    </location>
</feature>
<keyword evidence="2" id="KW-1185">Reference proteome</keyword>